<dbReference type="SUPFAM" id="SSF55277">
    <property type="entry name" value="GYF domain"/>
    <property type="match status" value="1"/>
</dbReference>
<feature type="region of interest" description="Disordered" evidence="1">
    <location>
        <begin position="73"/>
        <end position="116"/>
    </location>
</feature>
<feature type="compositionally biased region" description="Polar residues" evidence="1">
    <location>
        <begin position="84"/>
        <end position="103"/>
    </location>
</feature>
<feature type="compositionally biased region" description="Low complexity" evidence="1">
    <location>
        <begin position="329"/>
        <end position="356"/>
    </location>
</feature>
<comment type="caution">
    <text evidence="2">The sequence shown here is derived from an EMBL/GenBank/DDBJ whole genome shotgun (WGS) entry which is preliminary data.</text>
</comment>
<protein>
    <submittedName>
        <fullName evidence="2">GYF-like_domain superfamily</fullName>
    </submittedName>
</protein>
<feature type="region of interest" description="Disordered" evidence="1">
    <location>
        <begin position="327"/>
        <end position="356"/>
    </location>
</feature>
<organism evidence="2 3">
    <name type="scientific">Hexamita inflata</name>
    <dbReference type="NCBI Taxonomy" id="28002"/>
    <lineage>
        <taxon>Eukaryota</taxon>
        <taxon>Metamonada</taxon>
        <taxon>Diplomonadida</taxon>
        <taxon>Hexamitidae</taxon>
        <taxon>Hexamitinae</taxon>
        <taxon>Hexamita</taxon>
    </lineage>
</organism>
<dbReference type="Gene3D" id="3.30.1490.40">
    <property type="match status" value="1"/>
</dbReference>
<feature type="region of interest" description="Disordered" evidence="1">
    <location>
        <begin position="376"/>
        <end position="402"/>
    </location>
</feature>
<keyword evidence="3" id="KW-1185">Reference proteome</keyword>
<evidence type="ECO:0000313" key="2">
    <source>
        <dbReference type="EMBL" id="CAL6039113.1"/>
    </source>
</evidence>
<reference evidence="2 3" key="1">
    <citation type="submission" date="2024-07" db="EMBL/GenBank/DDBJ databases">
        <authorList>
            <person name="Akdeniz Z."/>
        </authorList>
    </citation>
    <scope>NUCLEOTIDE SEQUENCE [LARGE SCALE GENOMIC DNA]</scope>
</reference>
<proteinExistence type="predicted"/>
<evidence type="ECO:0000256" key="1">
    <source>
        <dbReference type="SAM" id="MobiDB-lite"/>
    </source>
</evidence>
<gene>
    <name evidence="2" type="ORF">HINF_LOCUS37699</name>
</gene>
<sequence>MSDVESDENLWTYLDSDNIYKGPFTSSQMDGMNQNGDFQRIGVTKVKCRGSQVLLNKKDYGKLDFFKNQKIEDQSDSDSEHHNQNQNNKYQSDPNKQSKQTIQEENREESDQIYSDSDVSVVNKEMGDFSNAIIQTGMDIVQLDLVLSLEIIDVQKQDNWSQYEIVNTDILKDLKNGIQYERTLSHAETQTGLSALENSLAQTRSCFQKLVIPPSVEKCINTELSLRRGNQDEEYIENKFTTYRDVQAVEVGDYAGARVPIVKKEQHGQKESIFAPGASKLQYNDNPDLDPVAYKEQLKAKLHDLYYDHDYDYDYEFSSLFPLNEDNENQNYQQQNNNNDNQEPAQNNSQEQNENYQQPELNQKFIAQDLFPNVFKNLNNQNDNQTGEENNQDTRTGTKKQISTEDQIIMARLKELILRAINDYFQKEGKSDLKTDSLRQALINYRQYYADVKRIHLDFKQLAAQLGLTEKEVSQKFRTLQDNELDDWPKEKIQAVQERAQELRQMHPELNKEQLKAQLNKEFGLAPEYSQSPKKITNRISYILKKLFG</sequence>
<dbReference type="InterPro" id="IPR035445">
    <property type="entry name" value="GYF-like_dom_sf"/>
</dbReference>
<accession>A0ABP1JIN7</accession>
<dbReference type="EMBL" id="CAXDID020000141">
    <property type="protein sequence ID" value="CAL6039113.1"/>
    <property type="molecule type" value="Genomic_DNA"/>
</dbReference>
<evidence type="ECO:0000313" key="3">
    <source>
        <dbReference type="Proteomes" id="UP001642409"/>
    </source>
</evidence>
<dbReference type="Proteomes" id="UP001642409">
    <property type="component" value="Unassembled WGS sequence"/>
</dbReference>
<feature type="compositionally biased region" description="Basic and acidic residues" evidence="1">
    <location>
        <begin position="73"/>
        <end position="83"/>
    </location>
</feature>
<name>A0ABP1JIN7_9EUKA</name>